<dbReference type="RefSeq" id="WP_188870157.1">
    <property type="nucleotide sequence ID" value="NZ_BMOO01000002.1"/>
</dbReference>
<dbReference type="Proteomes" id="UP000765891">
    <property type="component" value="Unassembled WGS sequence"/>
</dbReference>
<feature type="transmembrane region" description="Helical" evidence="2">
    <location>
        <begin position="154"/>
        <end position="172"/>
    </location>
</feature>
<evidence type="ECO:0000313" key="5">
    <source>
        <dbReference type="Proteomes" id="UP000765891"/>
    </source>
</evidence>
<feature type="transmembrane region" description="Helical" evidence="2">
    <location>
        <begin position="65"/>
        <end position="87"/>
    </location>
</feature>
<keyword evidence="2" id="KW-1133">Transmembrane helix</keyword>
<reference evidence="4" key="1">
    <citation type="submission" date="2021-03" db="EMBL/GenBank/DDBJ databases">
        <title>Genomic Encyclopedia of Type Strains, Phase IV (KMG-IV): sequencing the most valuable type-strain genomes for metagenomic binning, comparative biology and taxonomic classification.</title>
        <authorList>
            <person name="Goeker M."/>
        </authorList>
    </citation>
    <scope>NUCLEOTIDE SEQUENCE</scope>
    <source>
        <strain evidence="4">DSM 22443</strain>
    </source>
</reference>
<proteinExistence type="predicted"/>
<evidence type="ECO:0000256" key="1">
    <source>
        <dbReference type="SAM" id="MobiDB-lite"/>
    </source>
</evidence>
<dbReference type="AlphaFoldDB" id="A0A8T4GR97"/>
<protein>
    <submittedName>
        <fullName evidence="4">Putative membrane protein</fullName>
    </submittedName>
</protein>
<dbReference type="Pfam" id="PF07760">
    <property type="entry name" value="DUF1616"/>
    <property type="match status" value="1"/>
</dbReference>
<comment type="caution">
    <text evidence="4">The sequence shown here is derived from an EMBL/GenBank/DDBJ whole genome shotgun (WGS) entry which is preliminary data.</text>
</comment>
<evidence type="ECO:0000259" key="3">
    <source>
        <dbReference type="Pfam" id="PF07760"/>
    </source>
</evidence>
<evidence type="ECO:0000256" key="2">
    <source>
        <dbReference type="SAM" id="Phobius"/>
    </source>
</evidence>
<feature type="transmembrane region" description="Helical" evidence="2">
    <location>
        <begin position="39"/>
        <end position="58"/>
    </location>
</feature>
<sequence length="293" mass="29737">MPLRAARRMPRDLLAVVALGLLADAVVLLSPLGGALRVPLGLALALLAPGYAVVAALLPDRRADATHLALAVAASAVLTPLCGLLLSMTAIPFGALPLAVALTAVTYLAAAVAARRRVAGESTRPEADADAPADSSARSPDVGSTSRSWGALDVAFVALVVLAAASVGHAVLTPATGGASLSLTTPDGERVAADPGVNETVRVGVTNYGTSAATYTLVVQRQRVAAGNATRVLSRDERLRERFTVPAGATRHEAIKVADGPGRTRVVALLSEGDAPASPTAANADHETHVWVD</sequence>
<feature type="domain" description="DUF1616" evidence="3">
    <location>
        <begin position="18"/>
        <end position="293"/>
    </location>
</feature>
<feature type="region of interest" description="Disordered" evidence="1">
    <location>
        <begin position="121"/>
        <end position="147"/>
    </location>
</feature>
<feature type="compositionally biased region" description="Low complexity" evidence="1">
    <location>
        <begin position="130"/>
        <end position="141"/>
    </location>
</feature>
<dbReference type="OrthoDB" id="82282at2157"/>
<name>A0A8T4GR97_9EURY</name>
<dbReference type="InterPro" id="IPR011674">
    <property type="entry name" value="DUF1616"/>
</dbReference>
<dbReference type="EMBL" id="JAGGKO010000002">
    <property type="protein sequence ID" value="MBP1954367.1"/>
    <property type="molecule type" value="Genomic_DNA"/>
</dbReference>
<organism evidence="4 5">
    <name type="scientific">Halarchaeum rubridurum</name>
    <dbReference type="NCBI Taxonomy" id="489911"/>
    <lineage>
        <taxon>Archaea</taxon>
        <taxon>Methanobacteriati</taxon>
        <taxon>Methanobacteriota</taxon>
        <taxon>Stenosarchaea group</taxon>
        <taxon>Halobacteria</taxon>
        <taxon>Halobacteriales</taxon>
        <taxon>Halobacteriaceae</taxon>
    </lineage>
</organism>
<accession>A0A8T4GR97</accession>
<gene>
    <name evidence="4" type="ORF">J2752_001279</name>
</gene>
<keyword evidence="2" id="KW-0472">Membrane</keyword>
<evidence type="ECO:0000313" key="4">
    <source>
        <dbReference type="EMBL" id="MBP1954367.1"/>
    </source>
</evidence>
<keyword evidence="2" id="KW-0812">Transmembrane</keyword>
<feature type="transmembrane region" description="Helical" evidence="2">
    <location>
        <begin position="93"/>
        <end position="114"/>
    </location>
</feature>